<evidence type="ECO:0000256" key="8">
    <source>
        <dbReference type="ARBA" id="ARBA00023204"/>
    </source>
</evidence>
<evidence type="ECO:0000256" key="12">
    <source>
        <dbReference type="SAM" id="MobiDB-lite"/>
    </source>
</evidence>
<dbReference type="Proteomes" id="UP000823872">
    <property type="component" value="Chromosome B4"/>
</dbReference>
<evidence type="ECO:0000256" key="3">
    <source>
        <dbReference type="ARBA" id="ARBA00009135"/>
    </source>
</evidence>
<feature type="region of interest" description="Disordered" evidence="12">
    <location>
        <begin position="611"/>
        <end position="683"/>
    </location>
</feature>
<feature type="region of interest" description="Disordered" evidence="12">
    <location>
        <begin position="1"/>
        <end position="66"/>
    </location>
</feature>
<evidence type="ECO:0000256" key="5">
    <source>
        <dbReference type="ARBA" id="ARBA00022490"/>
    </source>
</evidence>
<dbReference type="InterPro" id="IPR027417">
    <property type="entry name" value="P-loop_NTPase"/>
</dbReference>
<keyword evidence="5" id="KW-0963">Cytoplasm</keyword>
<evidence type="ECO:0000313" key="14">
    <source>
        <dbReference type="Proteomes" id="UP000823872"/>
    </source>
</evidence>
<evidence type="ECO:0000313" key="13">
    <source>
        <dbReference type="Ensembl" id="ENSFCTP00005053100.1"/>
    </source>
</evidence>
<comment type="similarity">
    <text evidence="3">Belongs to the PARI family.</text>
</comment>
<evidence type="ECO:0000256" key="6">
    <source>
        <dbReference type="ARBA" id="ARBA00022763"/>
    </source>
</evidence>
<reference evidence="13 14" key="1">
    <citation type="submission" date="2021-02" db="EMBL/GenBank/DDBJ databases">
        <title>Safari Cat Assemblies.</title>
        <authorList>
            <person name="Bredemeyer K.R."/>
            <person name="Murphy W.J."/>
        </authorList>
    </citation>
    <scope>NUCLEOTIDE SEQUENCE [LARGE SCALE GENOMIC DNA]</scope>
</reference>
<evidence type="ECO:0000256" key="2">
    <source>
        <dbReference type="ARBA" id="ARBA00004496"/>
    </source>
</evidence>
<feature type="compositionally biased region" description="Basic and acidic residues" evidence="12">
    <location>
        <begin position="30"/>
        <end position="62"/>
    </location>
</feature>
<feature type="compositionally biased region" description="Basic and acidic residues" evidence="12">
    <location>
        <begin position="12"/>
        <end position="21"/>
    </location>
</feature>
<comment type="subcellular location">
    <subcellularLocation>
        <location evidence="2">Cytoplasm</location>
    </subcellularLocation>
    <subcellularLocation>
        <location evidence="1">Nucleus</location>
    </subcellularLocation>
</comment>
<reference evidence="13" key="2">
    <citation type="submission" date="2025-08" db="UniProtKB">
        <authorList>
            <consortium name="Ensembl"/>
        </authorList>
    </citation>
    <scope>IDENTIFICATION</scope>
    <source>
        <strain evidence="13">breed Abyssinian</strain>
    </source>
</reference>
<dbReference type="GeneTree" id="ENSGT00390000006088"/>
<dbReference type="SUPFAM" id="SSF52540">
    <property type="entry name" value="P-loop containing nucleoside triphosphate hydrolases"/>
    <property type="match status" value="1"/>
</dbReference>
<feature type="compositionally biased region" description="Polar residues" evidence="12">
    <location>
        <begin position="612"/>
        <end position="628"/>
    </location>
</feature>
<keyword evidence="9" id="KW-0539">Nucleus</keyword>
<protein>
    <recommendedName>
        <fullName evidence="4">PCNA-interacting partner</fullName>
    </recommendedName>
    <alternativeName>
        <fullName evidence="10">PARP-1 binding protein</fullName>
    </alternativeName>
    <alternativeName>
        <fullName evidence="11">PARP1-binding protein</fullName>
    </alternativeName>
</protein>
<evidence type="ECO:0000256" key="11">
    <source>
        <dbReference type="ARBA" id="ARBA00032731"/>
    </source>
</evidence>
<dbReference type="InterPro" id="IPR038932">
    <property type="entry name" value="PARPBP"/>
</dbReference>
<keyword evidence="8" id="KW-0234">DNA repair</keyword>
<keyword evidence="6" id="KW-0227">DNA damage</keyword>
<gene>
    <name evidence="13" type="primary">PARPBP</name>
</gene>
<evidence type="ECO:0000256" key="4">
    <source>
        <dbReference type="ARBA" id="ARBA00014320"/>
    </source>
</evidence>
<reference evidence="13" key="3">
    <citation type="submission" date="2025-09" db="UniProtKB">
        <authorList>
            <consortium name="Ensembl"/>
        </authorList>
    </citation>
    <scope>IDENTIFICATION</scope>
    <source>
        <strain evidence="13">breed Abyssinian</strain>
    </source>
</reference>
<organism evidence="13 14">
    <name type="scientific">Felis catus</name>
    <name type="common">Cat</name>
    <name type="synonym">Felis silvestris catus</name>
    <dbReference type="NCBI Taxonomy" id="9685"/>
    <lineage>
        <taxon>Eukaryota</taxon>
        <taxon>Metazoa</taxon>
        <taxon>Chordata</taxon>
        <taxon>Craniata</taxon>
        <taxon>Vertebrata</taxon>
        <taxon>Euteleostomi</taxon>
        <taxon>Mammalia</taxon>
        <taxon>Eutheria</taxon>
        <taxon>Laurasiatheria</taxon>
        <taxon>Carnivora</taxon>
        <taxon>Feliformia</taxon>
        <taxon>Felidae</taxon>
        <taxon>Felinae</taxon>
        <taxon>Felis</taxon>
    </lineage>
</organism>
<keyword evidence="14" id="KW-1185">Reference proteome</keyword>
<evidence type="ECO:0000256" key="9">
    <source>
        <dbReference type="ARBA" id="ARBA00023242"/>
    </source>
</evidence>
<dbReference type="Ensembl" id="ENSFCTT00005075542.1">
    <property type="protein sequence ID" value="ENSFCTP00005053100.1"/>
    <property type="gene ID" value="ENSFCTG00005026467.1"/>
</dbReference>
<dbReference type="Gene3D" id="1.10.486.10">
    <property type="entry name" value="PCRA, domain 4"/>
    <property type="match status" value="1"/>
</dbReference>
<evidence type="ECO:0000256" key="7">
    <source>
        <dbReference type="ARBA" id="ARBA00023125"/>
    </source>
</evidence>
<evidence type="ECO:0000256" key="10">
    <source>
        <dbReference type="ARBA" id="ARBA00031632"/>
    </source>
</evidence>
<dbReference type="PANTHER" id="PTHR32121">
    <property type="entry name" value="PCNA-INTERACTING PARTNER"/>
    <property type="match status" value="1"/>
</dbReference>
<feature type="compositionally biased region" description="Basic and acidic residues" evidence="12">
    <location>
        <begin position="630"/>
        <end position="640"/>
    </location>
</feature>
<proteinExistence type="inferred from homology"/>
<sequence>MSSEAARCQKWKRFEAGKSRETPLPPPEDPGQKEERWSTARGEKELARKGCERGRPGAERRGPLGSRVIRTRGVGKWSEGIWSPLGAAAVRSEFVSGSEGGSSDWLPSLPARFKIKMDNLETAVRPEFASVGSAPSGSTLSQRMAVLNQKSILDMIKEFRRNWHILCDSERTTVCGADSMLLALQLSMADNNKQHNGEFTVPLSDVLLTWKFFLHEKLNLPVENMEVIDHYEDIRRTYDDFLKNSNMLDLIDVYKKCSVLISNCENNANISPSQLRDFLLGRQYAVADETDLYVPTSPMSKHNQDNEKVQLLARKIIYSYLSLLVNSKNDLALAHILNIPDRGLGREAFTDLKHAAQEKKMSIFLVATSFIRTLELGGKGYAPSPSDPLRAHVKGLSNFINFIDKLDEILGEIPNPSIAGGRILSVIKMQLIKGQNSRDPFCKAVEEVAQDLDLRIKNIINSQQGDVILGTTDISPARPKSYAINHGTAYCGRDTVKILLVLLDEEAASLPTKNKAELLYDDENTIHHNGISILTLFRSPTQVNTSSMKPLRERIHKSMHEKKTKMKQTLIRSQFACTYKEDCIISKDKWNDVNSASEPLYALRMENDLSEGVNSSVRRPTVGTSSGNVHLDRSKSEKVARKSSSQTGNKSSKRKQVDLDDENNLCDSGNEPSQHKNFKIPKTSNNFQNKLCGKIARVAKSNNCTGKDKLITGQTKLTQYFRL</sequence>
<keyword evidence="7" id="KW-0238">DNA-binding</keyword>
<name>A0ABI8A1G7_FELCA</name>
<accession>A0ABI8A1G7</accession>
<evidence type="ECO:0000256" key="1">
    <source>
        <dbReference type="ARBA" id="ARBA00004123"/>
    </source>
</evidence>
<dbReference type="PANTHER" id="PTHR32121:SF0">
    <property type="entry name" value="PCNA-INTERACTING PARTNER"/>
    <property type="match status" value="1"/>
</dbReference>